<name>A0A8B6G4T3_MYTGA</name>
<gene>
    <name evidence="1" type="ORF">MGAL_10B069776</name>
</gene>
<protein>
    <submittedName>
        <fullName evidence="1">Uncharacterized protein</fullName>
    </submittedName>
</protein>
<accession>A0A8B6G4T3</accession>
<dbReference type="AlphaFoldDB" id="A0A8B6G4T3"/>
<proteinExistence type="predicted"/>
<dbReference type="Proteomes" id="UP000596742">
    <property type="component" value="Unassembled WGS sequence"/>
</dbReference>
<organism evidence="1 2">
    <name type="scientific">Mytilus galloprovincialis</name>
    <name type="common">Mediterranean mussel</name>
    <dbReference type="NCBI Taxonomy" id="29158"/>
    <lineage>
        <taxon>Eukaryota</taxon>
        <taxon>Metazoa</taxon>
        <taxon>Spiralia</taxon>
        <taxon>Lophotrochozoa</taxon>
        <taxon>Mollusca</taxon>
        <taxon>Bivalvia</taxon>
        <taxon>Autobranchia</taxon>
        <taxon>Pteriomorphia</taxon>
        <taxon>Mytilida</taxon>
        <taxon>Mytiloidea</taxon>
        <taxon>Mytilidae</taxon>
        <taxon>Mytilinae</taxon>
        <taxon>Mytilus</taxon>
    </lineage>
</organism>
<evidence type="ECO:0000313" key="2">
    <source>
        <dbReference type="Proteomes" id="UP000596742"/>
    </source>
</evidence>
<keyword evidence="2" id="KW-1185">Reference proteome</keyword>
<reference evidence="1" key="1">
    <citation type="submission" date="2018-11" db="EMBL/GenBank/DDBJ databases">
        <authorList>
            <person name="Alioto T."/>
            <person name="Alioto T."/>
        </authorList>
    </citation>
    <scope>NUCLEOTIDE SEQUENCE</scope>
</reference>
<dbReference type="EMBL" id="UYJE01007864">
    <property type="protein sequence ID" value="VDI58676.1"/>
    <property type="molecule type" value="Genomic_DNA"/>
</dbReference>
<sequence>MQNEFTSVYEVGDLTSEHVVQQNQKRHVLAFIQKFLRLQTRIQSFLYDKNGEPWGKVKQKPKETSGKSENYLLTEELNNLQPEAFNQDDFQVKSPETTRPTDTCHIIFRDNDSDLKFVSKEESESQSVAINQKLTQVNKRSGNVNAKA</sequence>
<comment type="caution">
    <text evidence="1">The sequence shown here is derived from an EMBL/GenBank/DDBJ whole genome shotgun (WGS) entry which is preliminary data.</text>
</comment>
<evidence type="ECO:0000313" key="1">
    <source>
        <dbReference type="EMBL" id="VDI58676.1"/>
    </source>
</evidence>